<evidence type="ECO:0000256" key="8">
    <source>
        <dbReference type="ARBA" id="ARBA00023163"/>
    </source>
</evidence>
<dbReference type="GO" id="GO:0016987">
    <property type="term" value="F:sigma factor activity"/>
    <property type="evidence" value="ECO:0007669"/>
    <property type="project" value="UniProtKB-KW"/>
</dbReference>
<comment type="similarity">
    <text evidence="1">Belongs to the sigma-54 factor family.</text>
</comment>
<reference evidence="11 12" key="1">
    <citation type="submission" date="2019-03" db="EMBL/GenBank/DDBJ databases">
        <title>Genomic Encyclopedia of Type Strains, Phase IV (KMG-IV): sequencing the most valuable type-strain genomes for metagenomic binning, comparative biology and taxonomic classification.</title>
        <authorList>
            <person name="Goeker M."/>
        </authorList>
    </citation>
    <scope>NUCLEOTIDE SEQUENCE [LARGE SCALE GENOMIC DNA]</scope>
    <source>
        <strain evidence="11 12">DSM 25894</strain>
    </source>
</reference>
<dbReference type="Pfam" id="PF04963">
    <property type="entry name" value="Sigma54_CBD"/>
    <property type="match status" value="1"/>
</dbReference>
<keyword evidence="2" id="KW-0240">DNA-directed RNA polymerase</keyword>
<dbReference type="Gene3D" id="1.10.10.1330">
    <property type="entry name" value="RNA polymerase sigma-54 factor, core-binding domain"/>
    <property type="match status" value="1"/>
</dbReference>
<dbReference type="PANTHER" id="PTHR32248:SF4">
    <property type="entry name" value="RNA POLYMERASE SIGMA-54 FACTOR"/>
    <property type="match status" value="1"/>
</dbReference>
<dbReference type="PROSITE" id="PS00718">
    <property type="entry name" value="SIGMA54_2"/>
    <property type="match status" value="1"/>
</dbReference>
<dbReference type="PIRSF" id="PIRSF000774">
    <property type="entry name" value="RpoN"/>
    <property type="match status" value="1"/>
</dbReference>
<dbReference type="Pfam" id="PF04552">
    <property type="entry name" value="Sigma54_DBD"/>
    <property type="match status" value="1"/>
</dbReference>
<dbReference type="RefSeq" id="WP_132372655.1">
    <property type="nucleotide sequence ID" value="NZ_SMAN01000021.1"/>
</dbReference>
<dbReference type="GO" id="GO:0000428">
    <property type="term" value="C:DNA-directed RNA polymerase complex"/>
    <property type="evidence" value="ECO:0007669"/>
    <property type="project" value="UniProtKB-KW"/>
</dbReference>
<keyword evidence="3" id="KW-0808">Transferase</keyword>
<dbReference type="GO" id="GO:0006352">
    <property type="term" value="P:DNA-templated transcription initiation"/>
    <property type="evidence" value="ECO:0007669"/>
    <property type="project" value="InterPro"/>
</dbReference>
<dbReference type="GO" id="GO:0003677">
    <property type="term" value="F:DNA binding"/>
    <property type="evidence" value="ECO:0007669"/>
    <property type="project" value="UniProtKB-KW"/>
</dbReference>
<dbReference type="InterPro" id="IPR007634">
    <property type="entry name" value="RNA_pol_sigma_54_DNA-bd"/>
</dbReference>
<evidence type="ECO:0000256" key="6">
    <source>
        <dbReference type="ARBA" id="ARBA00023082"/>
    </source>
</evidence>
<dbReference type="PROSITE" id="PS50044">
    <property type="entry name" value="SIGMA54_3"/>
    <property type="match status" value="1"/>
</dbReference>
<evidence type="ECO:0000259" key="10">
    <source>
        <dbReference type="Pfam" id="PF04963"/>
    </source>
</evidence>
<dbReference type="Gene3D" id="1.10.10.60">
    <property type="entry name" value="Homeodomain-like"/>
    <property type="match status" value="1"/>
</dbReference>
<keyword evidence="6" id="KW-0731">Sigma factor</keyword>
<dbReference type="GO" id="GO:0016779">
    <property type="term" value="F:nucleotidyltransferase activity"/>
    <property type="evidence" value="ECO:0007669"/>
    <property type="project" value="UniProtKB-KW"/>
</dbReference>
<keyword evidence="12" id="KW-1185">Reference proteome</keyword>
<keyword evidence="4" id="KW-0548">Nucleotidyltransferase</keyword>
<dbReference type="OrthoDB" id="9814402at2"/>
<evidence type="ECO:0000256" key="7">
    <source>
        <dbReference type="ARBA" id="ARBA00023125"/>
    </source>
</evidence>
<dbReference type="Proteomes" id="UP000294650">
    <property type="component" value="Unassembled WGS sequence"/>
</dbReference>
<evidence type="ECO:0000256" key="3">
    <source>
        <dbReference type="ARBA" id="ARBA00022679"/>
    </source>
</evidence>
<evidence type="ECO:0000256" key="1">
    <source>
        <dbReference type="ARBA" id="ARBA00008798"/>
    </source>
</evidence>
<comment type="caution">
    <text evidence="11">The sequence shown here is derived from an EMBL/GenBank/DDBJ whole genome shotgun (WGS) entry which is preliminary data.</text>
</comment>
<gene>
    <name evidence="11" type="ORF">EDD68_12140</name>
</gene>
<dbReference type="InterPro" id="IPR038709">
    <property type="entry name" value="RpoN_core-bd_sf"/>
</dbReference>
<dbReference type="GO" id="GO:0001216">
    <property type="term" value="F:DNA-binding transcription activator activity"/>
    <property type="evidence" value="ECO:0007669"/>
    <property type="project" value="InterPro"/>
</dbReference>
<dbReference type="InterPro" id="IPR007046">
    <property type="entry name" value="RNA_pol_sigma_54_core-bd"/>
</dbReference>
<dbReference type="PRINTS" id="PR00045">
    <property type="entry name" value="SIGMA54FCT"/>
</dbReference>
<accession>A0A4R3MS61</accession>
<organism evidence="11 12">
    <name type="scientific">Melghiribacillus thermohalophilus</name>
    <dbReference type="NCBI Taxonomy" id="1324956"/>
    <lineage>
        <taxon>Bacteria</taxon>
        <taxon>Bacillati</taxon>
        <taxon>Bacillota</taxon>
        <taxon>Bacilli</taxon>
        <taxon>Bacillales</taxon>
        <taxon>Bacillaceae</taxon>
        <taxon>Melghiribacillus</taxon>
    </lineage>
</organism>
<feature type="domain" description="RNA polymerase sigma factor 54 DNA-binding" evidence="9">
    <location>
        <begin position="270"/>
        <end position="429"/>
    </location>
</feature>
<evidence type="ECO:0000256" key="2">
    <source>
        <dbReference type="ARBA" id="ARBA00022478"/>
    </source>
</evidence>
<evidence type="ECO:0000313" key="11">
    <source>
        <dbReference type="EMBL" id="TCT18785.1"/>
    </source>
</evidence>
<evidence type="ECO:0000259" key="9">
    <source>
        <dbReference type="Pfam" id="PF04552"/>
    </source>
</evidence>
<protein>
    <submittedName>
        <fullName evidence="11">RNA polymerase RpoN-/SigL-like sigma 54 subunit</fullName>
    </submittedName>
</protein>
<dbReference type="AlphaFoldDB" id="A0A4R3MS61"/>
<dbReference type="PANTHER" id="PTHR32248">
    <property type="entry name" value="RNA POLYMERASE SIGMA-54 FACTOR"/>
    <property type="match status" value="1"/>
</dbReference>
<name>A0A4R3MS61_9BACI</name>
<feature type="domain" description="RNA polymerase sigma factor 54 core-binding" evidence="10">
    <location>
        <begin position="73"/>
        <end position="258"/>
    </location>
</feature>
<keyword evidence="5" id="KW-0805">Transcription regulation</keyword>
<proteinExistence type="inferred from homology"/>
<dbReference type="EMBL" id="SMAN01000021">
    <property type="protein sequence ID" value="TCT18785.1"/>
    <property type="molecule type" value="Genomic_DNA"/>
</dbReference>
<keyword evidence="8" id="KW-0804">Transcription</keyword>
<dbReference type="PROSITE" id="PS00717">
    <property type="entry name" value="SIGMA54_1"/>
    <property type="match status" value="1"/>
</dbReference>
<evidence type="ECO:0000256" key="4">
    <source>
        <dbReference type="ARBA" id="ARBA00022695"/>
    </source>
</evidence>
<sequence length="431" mass="50159">MEQKLTQEQKLTWRMTQQLSQAIEILQYNGYDLHQYLQEQMNENPLIEVETTGEEQFSSIRRRFVSHGTDLPEDFFAPPKSLYDLVKEQMVHYQLTPEQRNILEYGIDSLDERGYLTVSLEEWADHCNSTIHLTEECLHILQSMDPPGIGARSLQECLTLQLIRKQKPEPFIDLVQNHIDWVADHNVGQIAQTYNISQEEAAELIQEIQSLTPHPGLQLQQKKSDYIIPDGEVIREQGIWKVKLYVWNSPRVSIDRSYLVQEQLDQETKEFVNKFIRHGNWLIRALETRRQNLLNVFEKVVEKQVAFFHYGSPMLRPLTLQEVAGEIGLHVSTVSRAVKDKYLQTPHGVFPVKFFFQQGIQKKDGGLASAHFTQVLIRELVAGEDPSSPLSDEQIREKLKKGFGIHISRRTVAKYREFMHIPSSFKRKRRG</sequence>
<dbReference type="Pfam" id="PF00309">
    <property type="entry name" value="Sigma54_AID"/>
    <property type="match status" value="1"/>
</dbReference>
<dbReference type="InterPro" id="IPR000394">
    <property type="entry name" value="RNA_pol_sigma_54"/>
</dbReference>
<keyword evidence="7" id="KW-0238">DNA-binding</keyword>
<evidence type="ECO:0000313" key="12">
    <source>
        <dbReference type="Proteomes" id="UP000294650"/>
    </source>
</evidence>
<evidence type="ECO:0000256" key="5">
    <source>
        <dbReference type="ARBA" id="ARBA00023015"/>
    </source>
</evidence>
<dbReference type="NCBIfam" id="TIGR02395">
    <property type="entry name" value="rpoN_sigma"/>
    <property type="match status" value="1"/>
</dbReference>